<dbReference type="PANTHER" id="PTHR32305:SF17">
    <property type="entry name" value="TRNA NUCLEASE WAPA"/>
    <property type="match status" value="1"/>
</dbReference>
<dbReference type="Gene3D" id="2.180.10.10">
    <property type="entry name" value="RHS repeat-associated core"/>
    <property type="match status" value="1"/>
</dbReference>
<dbReference type="AlphaFoldDB" id="A0A239MNY8"/>
<protein>
    <submittedName>
        <fullName evidence="1">RHS repeat-associated core domain-containing protein</fullName>
    </submittedName>
</protein>
<keyword evidence="2" id="KW-1185">Reference proteome</keyword>
<dbReference type="InterPro" id="IPR022385">
    <property type="entry name" value="Rhs_assc_core"/>
</dbReference>
<gene>
    <name evidence="1" type="ORF">SAMN05421770_11914</name>
</gene>
<sequence length="558" mass="59836">MDFLKFQQKNSISLGYQSPVRLGLNRLRTASVTPAVRSYQSNFCWAYDAFGNRTSQIASDQPVTSEGLNCVPHSSTWSGKGTVYNSANQASTDIVAYPTITPQYTGQSIQYDLAGNAKSTFALLDGNAETSYLYDAEGRVCAVASASGMTQYIYDAEGNRVAKGTISTWSCDSTSNGYTFAETAGYVLGEGGEQITEMDGNGQWVHTNVYAAGRLIATYANDQQGVHFHLSDWLGSRRVQTDYLGNTQMAFQSLPYGEFVPNNTNPGPALGATEQHFTGKERDTESGLDYFGARYYGASMGRFMSPDTFGGHLEDPQTLNHYSYVGNNPLSRTDPDGHDFYQQYGTSDHSGCTQVQTDPQNSKSTQWVQAGADGKATIITSDSIRAGQNTATMTQNGLQVNGAQGIYFDNAASHTTDANGNDVNHNTLDVAGSGQLAGFNFHVDGNCGGTCMSAGEWSAPGMTSAQARSALNANSFTIPFEDARAGFGGGEHGFSNQFRFGGSFFGCAVSACPNTPHISVPYDPASAYPKYSVPAAGMWHVDAHSGWFAHGQDIQNTH</sequence>
<dbReference type="Proteomes" id="UP000198356">
    <property type="component" value="Unassembled WGS sequence"/>
</dbReference>
<organism evidence="1 2">
    <name type="scientific">Granulicella rosea</name>
    <dbReference type="NCBI Taxonomy" id="474952"/>
    <lineage>
        <taxon>Bacteria</taxon>
        <taxon>Pseudomonadati</taxon>
        <taxon>Acidobacteriota</taxon>
        <taxon>Terriglobia</taxon>
        <taxon>Terriglobales</taxon>
        <taxon>Acidobacteriaceae</taxon>
        <taxon>Granulicella</taxon>
    </lineage>
</organism>
<proteinExistence type="predicted"/>
<dbReference type="InterPro" id="IPR050708">
    <property type="entry name" value="T6SS_VgrG/RHS"/>
</dbReference>
<dbReference type="PANTHER" id="PTHR32305">
    <property type="match status" value="1"/>
</dbReference>
<accession>A0A239MNY8</accession>
<dbReference type="NCBIfam" id="TIGR01643">
    <property type="entry name" value="YD_repeat_2x"/>
    <property type="match status" value="1"/>
</dbReference>
<dbReference type="RefSeq" id="WP_089410523.1">
    <property type="nucleotide sequence ID" value="NZ_FZOU01000019.1"/>
</dbReference>
<evidence type="ECO:0000313" key="1">
    <source>
        <dbReference type="EMBL" id="SNT44431.1"/>
    </source>
</evidence>
<reference evidence="1 2" key="1">
    <citation type="submission" date="2017-06" db="EMBL/GenBank/DDBJ databases">
        <authorList>
            <person name="Kim H.J."/>
            <person name="Triplett B.A."/>
        </authorList>
    </citation>
    <scope>NUCLEOTIDE SEQUENCE [LARGE SCALE GENOMIC DNA]</scope>
    <source>
        <strain evidence="1 2">DSM 18704</strain>
    </source>
</reference>
<dbReference type="OrthoDB" id="121996at2"/>
<dbReference type="EMBL" id="FZOU01000019">
    <property type="protein sequence ID" value="SNT44431.1"/>
    <property type="molecule type" value="Genomic_DNA"/>
</dbReference>
<dbReference type="InterPro" id="IPR006530">
    <property type="entry name" value="YD"/>
</dbReference>
<name>A0A239MNY8_9BACT</name>
<dbReference type="NCBIfam" id="TIGR03696">
    <property type="entry name" value="Rhs_assc_core"/>
    <property type="match status" value="1"/>
</dbReference>
<evidence type="ECO:0000313" key="2">
    <source>
        <dbReference type="Proteomes" id="UP000198356"/>
    </source>
</evidence>